<feature type="domain" description="Alpha/beta hydrolase fold-3" evidence="1">
    <location>
        <begin position="97"/>
        <end position="181"/>
    </location>
</feature>
<evidence type="ECO:0000259" key="1">
    <source>
        <dbReference type="Pfam" id="PF07859"/>
    </source>
</evidence>
<keyword evidence="2" id="KW-0378">Hydrolase</keyword>
<dbReference type="AlphaFoldDB" id="A0A9P9EX32"/>
<dbReference type="PANTHER" id="PTHR23024:SF643">
    <property type="entry name" value="AB HYDROLASE SUPERFAMILY PROTEIN B1A11.02"/>
    <property type="match status" value="1"/>
</dbReference>
<dbReference type="Pfam" id="PF07859">
    <property type="entry name" value="Abhydrolase_3"/>
    <property type="match status" value="1"/>
</dbReference>
<dbReference type="EMBL" id="JAGMUU010000008">
    <property type="protein sequence ID" value="KAH7146995.1"/>
    <property type="molecule type" value="Genomic_DNA"/>
</dbReference>
<evidence type="ECO:0000313" key="3">
    <source>
        <dbReference type="Proteomes" id="UP000717696"/>
    </source>
</evidence>
<name>A0A9P9EX32_9HYPO</name>
<proteinExistence type="predicted"/>
<dbReference type="PANTHER" id="PTHR23024">
    <property type="entry name" value="ARYLACETAMIDE DEACETYLASE"/>
    <property type="match status" value="1"/>
</dbReference>
<comment type="caution">
    <text evidence="2">The sequence shown here is derived from an EMBL/GenBank/DDBJ whole genome shotgun (WGS) entry which is preliminary data.</text>
</comment>
<sequence>MAYNTKEEVAALGETDPEFTKYIKKHNLQRIGDLAKIVSPTGADISAHIDTGETLEIPLRDGTTSQIRIFQPSNASAMKPLVVMIHGGGQVSIEVYGVTVMNTSYRLAPAYKFPTAAHDTWDTLKWLAGNYQSLGADPSTGFILFGASAGGNLAAVAAQKWLDEECFPALTGTSLSVPILLEQPLVPEKYKELWFSRDQNADTIVLNK</sequence>
<keyword evidence="3" id="KW-1185">Reference proteome</keyword>
<dbReference type="OrthoDB" id="408631at2759"/>
<dbReference type="Proteomes" id="UP000717696">
    <property type="component" value="Unassembled WGS sequence"/>
</dbReference>
<organism evidence="2 3">
    <name type="scientific">Dactylonectria estremocensis</name>
    <dbReference type="NCBI Taxonomy" id="1079267"/>
    <lineage>
        <taxon>Eukaryota</taxon>
        <taxon>Fungi</taxon>
        <taxon>Dikarya</taxon>
        <taxon>Ascomycota</taxon>
        <taxon>Pezizomycotina</taxon>
        <taxon>Sordariomycetes</taxon>
        <taxon>Hypocreomycetidae</taxon>
        <taxon>Hypocreales</taxon>
        <taxon>Nectriaceae</taxon>
        <taxon>Dactylonectria</taxon>
    </lineage>
</organism>
<dbReference type="InterPro" id="IPR013094">
    <property type="entry name" value="AB_hydrolase_3"/>
</dbReference>
<accession>A0A9P9EX32</accession>
<dbReference type="SUPFAM" id="SSF53474">
    <property type="entry name" value="alpha/beta-Hydrolases"/>
    <property type="match status" value="1"/>
</dbReference>
<protein>
    <submittedName>
        <fullName evidence="2">Alpha/Beta hydrolase protein</fullName>
    </submittedName>
</protein>
<gene>
    <name evidence="2" type="ORF">B0J13DRAFT_674989</name>
</gene>
<evidence type="ECO:0000313" key="2">
    <source>
        <dbReference type="EMBL" id="KAH7146995.1"/>
    </source>
</evidence>
<dbReference type="Gene3D" id="3.40.50.1820">
    <property type="entry name" value="alpha/beta hydrolase"/>
    <property type="match status" value="1"/>
</dbReference>
<dbReference type="InterPro" id="IPR050466">
    <property type="entry name" value="Carboxylest/Gibb_receptor"/>
</dbReference>
<reference evidence="2" key="1">
    <citation type="journal article" date="2021" name="Nat. Commun.">
        <title>Genetic determinants of endophytism in the Arabidopsis root mycobiome.</title>
        <authorList>
            <person name="Mesny F."/>
            <person name="Miyauchi S."/>
            <person name="Thiergart T."/>
            <person name="Pickel B."/>
            <person name="Atanasova L."/>
            <person name="Karlsson M."/>
            <person name="Huettel B."/>
            <person name="Barry K.W."/>
            <person name="Haridas S."/>
            <person name="Chen C."/>
            <person name="Bauer D."/>
            <person name="Andreopoulos W."/>
            <person name="Pangilinan J."/>
            <person name="LaButti K."/>
            <person name="Riley R."/>
            <person name="Lipzen A."/>
            <person name="Clum A."/>
            <person name="Drula E."/>
            <person name="Henrissat B."/>
            <person name="Kohler A."/>
            <person name="Grigoriev I.V."/>
            <person name="Martin F.M."/>
            <person name="Hacquard S."/>
        </authorList>
    </citation>
    <scope>NUCLEOTIDE SEQUENCE</scope>
    <source>
        <strain evidence="2">MPI-CAGE-AT-0021</strain>
    </source>
</reference>
<dbReference type="InterPro" id="IPR029058">
    <property type="entry name" value="AB_hydrolase_fold"/>
</dbReference>
<dbReference type="GO" id="GO:0016787">
    <property type="term" value="F:hydrolase activity"/>
    <property type="evidence" value="ECO:0007669"/>
    <property type="project" value="UniProtKB-KW"/>
</dbReference>